<dbReference type="Pfam" id="PF18276">
    <property type="entry name" value="TcA_TcB_BD"/>
    <property type="match status" value="1"/>
</dbReference>
<dbReference type="InterPro" id="IPR011990">
    <property type="entry name" value="TPR-like_helical_dom_sf"/>
</dbReference>
<dbReference type="Gene3D" id="1.25.40.10">
    <property type="entry name" value="Tetratricopeptide repeat domain"/>
    <property type="match status" value="1"/>
</dbReference>
<feature type="domain" description="Tc toxin complex TcA C-terminal TcB-binding" evidence="1">
    <location>
        <begin position="628"/>
        <end position="900"/>
    </location>
</feature>
<dbReference type="OrthoDB" id="9781691at2"/>
<dbReference type="Proteomes" id="UP000029833">
    <property type="component" value="Unassembled WGS sequence"/>
</dbReference>
<gene>
    <name evidence="2" type="ORF">Q760_04060</name>
</gene>
<evidence type="ECO:0000259" key="1">
    <source>
        <dbReference type="Pfam" id="PF18276"/>
    </source>
</evidence>
<protein>
    <recommendedName>
        <fullName evidence="1">Tc toxin complex TcA C-terminal TcB-binding domain-containing protein</fullName>
    </recommendedName>
</protein>
<dbReference type="InterPro" id="IPR040840">
    <property type="entry name" value="TcA_TcB_BD"/>
</dbReference>
<evidence type="ECO:0000313" key="3">
    <source>
        <dbReference type="Proteomes" id="UP000029833"/>
    </source>
</evidence>
<comment type="caution">
    <text evidence="2">The sequence shown here is derived from an EMBL/GenBank/DDBJ whole genome shotgun (WGS) entry which is preliminary data.</text>
</comment>
<dbReference type="SUPFAM" id="SSF48452">
    <property type="entry name" value="TPR-like"/>
    <property type="match status" value="1"/>
</dbReference>
<keyword evidence="3" id="KW-1185">Reference proteome</keyword>
<reference evidence="2 3" key="1">
    <citation type="submission" date="2013-10" db="EMBL/GenBank/DDBJ databases">
        <authorList>
            <person name="Wang G."/>
            <person name="Zhuang W."/>
        </authorList>
    </citation>
    <scope>NUCLEOTIDE SEQUENCE [LARGE SCALE GENOMIC DNA]</scope>
    <source>
        <strain evidence="2 3">DSM 20118</strain>
    </source>
</reference>
<sequence length="1056" mass="113266">MAVVAETYSFRHASAVLTEFVTAHTPAGGGKPAAAELAAIESALVEATAAVTARRYQDAVEAYRSAERLIWRQLNPRSTWEWSSTVDLSRHVSLLEPLVEISLAWLAVLPLPGPRPGPVSTRPLDDSVLASTAALDATGLRATAVRTAADAAAASSVAFGSALGAAGQAGSAQVVLDRAKELAPNLVPRLEEAVDLGPAIHRDLLLPRARVLDPGAAGVFRALRLPASERIELPTAVTADRTLLLADAGGAVQELTWTAGAEPVAEVVRLLYADRVTRTDLLDRFVRPKEASDAVLGLAHAYFYEIPLGLAECHHALGDWARAEEQYLRAASYSFLNTETEAPFVWLRLGTLYVDWGIAHYRQDEHAEALAVLGKVLSPDGSAPASPLWDTPGLAGPAAAARALLPLPAEPAGLAGDAATATVLLTAWEQLVKLAAGLDFWGMPTQFVPIWTYDYLRSVAVEFAQLAVSAERDVVAYWSRADAARLTQAQLVQSTAQARAEAAATRLQRDATSAEVTVYDRAVGLAAQRAADATTDADTYATTSSQALMHSALSAQLSGGDDGNARQLDALADRMVLGNYRLSGDRGTLAAAESLAAQRLNRDYEVDRMRRQAAQLLQAEAQAVAERAAARARLAAADAAVAVADLRARHADELVAVFDDATFTPEVWWRMGEVMHGIYRRYLTMALRVARLMQQAYNFETDQALTLIRADYSLLEVNGLLGADALLADISQLQYDLVAVARGKPQPVKHTVSLAESHGLAFETGLRQTGVMEFETDVDEFDHAFPGTYAGRIEAVEVEVEGLVPVRGVRGFLTNNGVSAYRVPGAPAAVKFRLQPRETLVLSEYERRRDGLLVADDTRARGVFQGAGVCSSWRLELPKAVNELDFGALTDVRLTFYYSARYDRDLHEQVLTELAERPSVHGRQRAVPLRWLYPDLFYLLQDTGELVLPLTASDFPRSQRDPVLTELGLVLTTDGSRSAQGITVEVAPPAAADAVAATTDAAGIIGSETGPWVGLATGPAIGDWRISIPEAANAGLDRAVVANLALLLGYSYTPRA</sequence>
<proteinExistence type="predicted"/>
<dbReference type="RefSeq" id="WP_052103549.1">
    <property type="nucleotide sequence ID" value="NZ_AXNT01000014.1"/>
</dbReference>
<organism evidence="2 3">
    <name type="scientific">Cellulomonas cellasea DSM 20118</name>
    <dbReference type="NCBI Taxonomy" id="1408250"/>
    <lineage>
        <taxon>Bacteria</taxon>
        <taxon>Bacillati</taxon>
        <taxon>Actinomycetota</taxon>
        <taxon>Actinomycetes</taxon>
        <taxon>Micrococcales</taxon>
        <taxon>Cellulomonadaceae</taxon>
        <taxon>Cellulomonas</taxon>
    </lineage>
</organism>
<dbReference type="AlphaFoldDB" id="A0A0A0BDM4"/>
<accession>A0A0A0BDM4</accession>
<name>A0A0A0BDM4_9CELL</name>
<dbReference type="STRING" id="1408250.Q760_04060"/>
<dbReference type="EMBL" id="AXNT01000014">
    <property type="protein sequence ID" value="KGM03416.1"/>
    <property type="molecule type" value="Genomic_DNA"/>
</dbReference>
<evidence type="ECO:0000313" key="2">
    <source>
        <dbReference type="EMBL" id="KGM03416.1"/>
    </source>
</evidence>